<name>A0A3R9PLE2_9BACI</name>
<proteinExistence type="predicted"/>
<dbReference type="EMBL" id="RBVX01000008">
    <property type="protein sequence ID" value="RSL33384.1"/>
    <property type="molecule type" value="Genomic_DNA"/>
</dbReference>
<evidence type="ECO:0000313" key="1">
    <source>
        <dbReference type="EMBL" id="RSL33384.1"/>
    </source>
</evidence>
<organism evidence="1 2">
    <name type="scientific">Salibacterium salarium</name>
    <dbReference type="NCBI Taxonomy" id="284579"/>
    <lineage>
        <taxon>Bacteria</taxon>
        <taxon>Bacillati</taxon>
        <taxon>Bacillota</taxon>
        <taxon>Bacilli</taxon>
        <taxon>Bacillales</taxon>
        <taxon>Bacillaceae</taxon>
    </lineage>
</organism>
<sequence>MTNINLDKRTVAMIKKNGGAVTLNPLYIFNQNKQRGPIDVMLTFDTPEADSMYQIVSYDGINIYIHENLKIKKELRIRISGFGPFQHLSCSGIKHFRKKSTV</sequence>
<gene>
    <name evidence="1" type="ORF">D7Z54_10450</name>
</gene>
<dbReference type="RefSeq" id="WP_125555789.1">
    <property type="nucleotide sequence ID" value="NZ_RBVX01000008.1"/>
</dbReference>
<reference evidence="1 2" key="1">
    <citation type="submission" date="2018-10" db="EMBL/GenBank/DDBJ databases">
        <title>Draft genome sequence of Bacillus salarius IM0101, isolated from a hypersaline soil in Inner Mongolia, China.</title>
        <authorList>
            <person name="Yamprayoonswat W."/>
            <person name="Boonvisut S."/>
            <person name="Jumpathong W."/>
            <person name="Sittihan S."/>
            <person name="Ruangsuj P."/>
            <person name="Wanthongcharoen S."/>
            <person name="Thongpramul N."/>
            <person name="Pimmason S."/>
            <person name="Yu B."/>
            <person name="Yasawong M."/>
        </authorList>
    </citation>
    <scope>NUCLEOTIDE SEQUENCE [LARGE SCALE GENOMIC DNA]</scope>
    <source>
        <strain evidence="1 2">IM0101</strain>
    </source>
</reference>
<accession>A0A3R9PLE2</accession>
<dbReference type="OrthoDB" id="2966896at2"/>
<protein>
    <submittedName>
        <fullName evidence="1">Uncharacterized protein</fullName>
    </submittedName>
</protein>
<evidence type="ECO:0000313" key="2">
    <source>
        <dbReference type="Proteomes" id="UP000275076"/>
    </source>
</evidence>
<keyword evidence="2" id="KW-1185">Reference proteome</keyword>
<comment type="caution">
    <text evidence="1">The sequence shown here is derived from an EMBL/GenBank/DDBJ whole genome shotgun (WGS) entry which is preliminary data.</text>
</comment>
<dbReference type="AlphaFoldDB" id="A0A3R9PLE2"/>
<dbReference type="Proteomes" id="UP000275076">
    <property type="component" value="Unassembled WGS sequence"/>
</dbReference>